<feature type="region of interest" description="Disordered" evidence="1">
    <location>
        <begin position="69"/>
        <end position="96"/>
    </location>
</feature>
<dbReference type="Proteomes" id="UP000320762">
    <property type="component" value="Unassembled WGS sequence"/>
</dbReference>
<organism evidence="2 3">
    <name type="scientific">Schizophyllum amplum</name>
    <dbReference type="NCBI Taxonomy" id="97359"/>
    <lineage>
        <taxon>Eukaryota</taxon>
        <taxon>Fungi</taxon>
        <taxon>Dikarya</taxon>
        <taxon>Basidiomycota</taxon>
        <taxon>Agaricomycotina</taxon>
        <taxon>Agaricomycetes</taxon>
        <taxon>Agaricomycetidae</taxon>
        <taxon>Agaricales</taxon>
        <taxon>Schizophyllaceae</taxon>
        <taxon>Schizophyllum</taxon>
    </lineage>
</organism>
<dbReference type="EMBL" id="VDMD01000002">
    <property type="protein sequence ID" value="TRM67853.1"/>
    <property type="molecule type" value="Genomic_DNA"/>
</dbReference>
<feature type="non-terminal residue" evidence="2">
    <location>
        <position position="96"/>
    </location>
</feature>
<comment type="caution">
    <text evidence="2">The sequence shown here is derived from an EMBL/GenBank/DDBJ whole genome shotgun (WGS) entry which is preliminary data.</text>
</comment>
<evidence type="ECO:0000256" key="1">
    <source>
        <dbReference type="SAM" id="MobiDB-lite"/>
    </source>
</evidence>
<sequence length="96" mass="9649">MGALLRCDLDGTSAITPPSAVTASLLIAHSSTLAAPEGTTGLHTAGTVALAVARTSLALDTTAPASARVVVSEERARKGSRQQRRASPSLRGVASL</sequence>
<name>A0A550CSU4_9AGAR</name>
<proteinExistence type="predicted"/>
<accession>A0A550CSU4</accession>
<reference evidence="2 3" key="1">
    <citation type="journal article" date="2019" name="New Phytol.">
        <title>Comparative genomics reveals unique wood-decay strategies and fruiting body development in the Schizophyllaceae.</title>
        <authorList>
            <person name="Almasi E."/>
            <person name="Sahu N."/>
            <person name="Krizsan K."/>
            <person name="Balint B."/>
            <person name="Kovacs G.M."/>
            <person name="Kiss B."/>
            <person name="Cseklye J."/>
            <person name="Drula E."/>
            <person name="Henrissat B."/>
            <person name="Nagy I."/>
            <person name="Chovatia M."/>
            <person name="Adam C."/>
            <person name="LaButti K."/>
            <person name="Lipzen A."/>
            <person name="Riley R."/>
            <person name="Grigoriev I.V."/>
            <person name="Nagy L.G."/>
        </authorList>
    </citation>
    <scope>NUCLEOTIDE SEQUENCE [LARGE SCALE GENOMIC DNA]</scope>
    <source>
        <strain evidence="2 3">NL-1724</strain>
    </source>
</reference>
<evidence type="ECO:0000313" key="3">
    <source>
        <dbReference type="Proteomes" id="UP000320762"/>
    </source>
</evidence>
<gene>
    <name evidence="2" type="ORF">BD626DRAFT_424255</name>
</gene>
<keyword evidence="3" id="KW-1185">Reference proteome</keyword>
<evidence type="ECO:0000313" key="2">
    <source>
        <dbReference type="EMBL" id="TRM67853.1"/>
    </source>
</evidence>
<dbReference type="AlphaFoldDB" id="A0A550CSU4"/>
<protein>
    <submittedName>
        <fullName evidence="2">Uncharacterized protein</fullName>
    </submittedName>
</protein>